<proteinExistence type="predicted"/>
<keyword evidence="3" id="KW-1185">Reference proteome</keyword>
<reference evidence="1 3" key="1">
    <citation type="submission" date="2019-08" db="EMBL/GenBank/DDBJ databases">
        <title>Whole genome of Aphis craccivora.</title>
        <authorList>
            <person name="Voronova N.V."/>
            <person name="Shulinski R.S."/>
            <person name="Bandarenka Y.V."/>
            <person name="Zhorov D.G."/>
            <person name="Warner D."/>
        </authorList>
    </citation>
    <scope>NUCLEOTIDE SEQUENCE [LARGE SCALE GENOMIC DNA]</scope>
    <source>
        <strain evidence="1">180601</strain>
        <tissue evidence="1">Whole Body</tissue>
    </source>
</reference>
<evidence type="ECO:0000313" key="2">
    <source>
        <dbReference type="EMBL" id="KAF0708143.1"/>
    </source>
</evidence>
<dbReference type="OrthoDB" id="6607697at2759"/>
<dbReference type="EMBL" id="VUJU01012269">
    <property type="protein sequence ID" value="KAF0708143.1"/>
    <property type="molecule type" value="Genomic_DNA"/>
</dbReference>
<evidence type="ECO:0000313" key="1">
    <source>
        <dbReference type="EMBL" id="KAF0707588.1"/>
    </source>
</evidence>
<organism evidence="1 3">
    <name type="scientific">Aphis craccivora</name>
    <name type="common">Cowpea aphid</name>
    <dbReference type="NCBI Taxonomy" id="307492"/>
    <lineage>
        <taxon>Eukaryota</taxon>
        <taxon>Metazoa</taxon>
        <taxon>Ecdysozoa</taxon>
        <taxon>Arthropoda</taxon>
        <taxon>Hexapoda</taxon>
        <taxon>Insecta</taxon>
        <taxon>Pterygota</taxon>
        <taxon>Neoptera</taxon>
        <taxon>Paraneoptera</taxon>
        <taxon>Hemiptera</taxon>
        <taxon>Sternorrhyncha</taxon>
        <taxon>Aphidomorpha</taxon>
        <taxon>Aphidoidea</taxon>
        <taxon>Aphididae</taxon>
        <taxon>Aphidini</taxon>
        <taxon>Aphis</taxon>
        <taxon>Aphis</taxon>
    </lineage>
</organism>
<dbReference type="Proteomes" id="UP000478052">
    <property type="component" value="Unassembled WGS sequence"/>
</dbReference>
<gene>
    <name evidence="2" type="ORF">FWK35_00034294</name>
    <name evidence="1" type="ORF">FWK35_00034878</name>
</gene>
<name>A0A6G0VV12_APHCR</name>
<dbReference type="AlphaFoldDB" id="A0A6G0VV12"/>
<accession>A0A6G0VV12</accession>
<evidence type="ECO:0000313" key="3">
    <source>
        <dbReference type="Proteomes" id="UP000478052"/>
    </source>
</evidence>
<comment type="caution">
    <text evidence="1">The sequence shown here is derived from an EMBL/GenBank/DDBJ whole genome shotgun (WGS) entry which is preliminary data.</text>
</comment>
<protein>
    <submittedName>
        <fullName evidence="1">Uncharacterized protein</fullName>
    </submittedName>
</protein>
<dbReference type="EMBL" id="VUJU01012479">
    <property type="protein sequence ID" value="KAF0707588.1"/>
    <property type="molecule type" value="Genomic_DNA"/>
</dbReference>
<sequence length="101" mass="11650">MESLKKSLTTQSNTRFMSVGDLTINFPYPIIRMENRDTQYGLTVHCVLECAEDGGLIEVYLPRSIKISDEEVREFNRGGENRMLNLIFKGRRGRSFNIGFQ</sequence>